<dbReference type="PANTHER" id="PTHR22848">
    <property type="entry name" value="WD40 REPEAT PROTEIN"/>
    <property type="match status" value="1"/>
</dbReference>
<reference evidence="2" key="1">
    <citation type="submission" date="2025-08" db="UniProtKB">
        <authorList>
            <consortium name="RefSeq"/>
        </authorList>
    </citation>
    <scope>IDENTIFICATION</scope>
    <source>
        <tissue evidence="2">Fruit stalk</tissue>
    </source>
</reference>
<evidence type="ECO:0000313" key="1">
    <source>
        <dbReference type="Proteomes" id="UP000515121"/>
    </source>
</evidence>
<accession>A0A6P5XKN5</accession>
<dbReference type="GeneID" id="111283974"/>
<sequence length="74" mass="8446">MTLQVQVVKKFSSGKKEGGDFVAACVPSKGEWIYCVGEDRNMYCFSQQTGKLEHLITGLQMNYPWHYKGEIKIL</sequence>
<name>A0A6P5XKN5_DURZI</name>
<proteinExistence type="predicted"/>
<dbReference type="OrthoDB" id="538223at2759"/>
<dbReference type="KEGG" id="dzi:111283974"/>
<dbReference type="AlphaFoldDB" id="A0A6P5XKN5"/>
<gene>
    <name evidence="2" type="primary">LOC111283974</name>
</gene>
<dbReference type="Proteomes" id="UP000515121">
    <property type="component" value="Unplaced"/>
</dbReference>
<dbReference type="RefSeq" id="XP_022728412.1">
    <property type="nucleotide sequence ID" value="XM_022872677.1"/>
</dbReference>
<dbReference type="GO" id="GO:0000398">
    <property type="term" value="P:mRNA splicing, via spliceosome"/>
    <property type="evidence" value="ECO:0007669"/>
    <property type="project" value="InterPro"/>
</dbReference>
<organism evidence="1 2">
    <name type="scientific">Durio zibethinus</name>
    <name type="common">Durian</name>
    <dbReference type="NCBI Taxonomy" id="66656"/>
    <lineage>
        <taxon>Eukaryota</taxon>
        <taxon>Viridiplantae</taxon>
        <taxon>Streptophyta</taxon>
        <taxon>Embryophyta</taxon>
        <taxon>Tracheophyta</taxon>
        <taxon>Spermatophyta</taxon>
        <taxon>Magnoliopsida</taxon>
        <taxon>eudicotyledons</taxon>
        <taxon>Gunneridae</taxon>
        <taxon>Pentapetalae</taxon>
        <taxon>rosids</taxon>
        <taxon>malvids</taxon>
        <taxon>Malvales</taxon>
        <taxon>Malvaceae</taxon>
        <taxon>Helicteroideae</taxon>
        <taxon>Durio</taxon>
    </lineage>
</organism>
<evidence type="ECO:0000313" key="2">
    <source>
        <dbReference type="RefSeq" id="XP_022728412.1"/>
    </source>
</evidence>
<protein>
    <submittedName>
        <fullName evidence="2">Suppressor of mec-8 and unc-52 protein homolog 1-like</fullName>
    </submittedName>
</protein>
<dbReference type="InterPro" id="IPR045184">
    <property type="entry name" value="SMU1"/>
</dbReference>
<keyword evidence="1" id="KW-1185">Reference proteome</keyword>